<accession>A0ABD0Q8Z5</accession>
<keyword evidence="7" id="KW-1185">Reference proteome</keyword>
<evidence type="ECO:0000256" key="3">
    <source>
        <dbReference type="ARBA" id="ARBA00022840"/>
    </source>
</evidence>
<evidence type="ECO:0000313" key="6">
    <source>
        <dbReference type="EMBL" id="KAL0182713.1"/>
    </source>
</evidence>
<comment type="caution">
    <text evidence="6">The sequence shown here is derived from an EMBL/GenBank/DDBJ whole genome shotgun (WGS) entry which is preliminary data.</text>
</comment>
<dbReference type="AlphaFoldDB" id="A0ABD0Q8Z5"/>
<dbReference type="EMBL" id="JAMKFB020000010">
    <property type="protein sequence ID" value="KAL0182713.1"/>
    <property type="molecule type" value="Genomic_DNA"/>
</dbReference>
<dbReference type="PANTHER" id="PTHR45639">
    <property type="entry name" value="HSC70CB, ISOFORM G-RELATED"/>
    <property type="match status" value="1"/>
</dbReference>
<organism evidence="6 7">
    <name type="scientific">Cirrhinus mrigala</name>
    <name type="common">Mrigala</name>
    <dbReference type="NCBI Taxonomy" id="683832"/>
    <lineage>
        <taxon>Eukaryota</taxon>
        <taxon>Metazoa</taxon>
        <taxon>Chordata</taxon>
        <taxon>Craniata</taxon>
        <taxon>Vertebrata</taxon>
        <taxon>Euteleostomi</taxon>
        <taxon>Actinopterygii</taxon>
        <taxon>Neopterygii</taxon>
        <taxon>Teleostei</taxon>
        <taxon>Ostariophysi</taxon>
        <taxon>Cypriniformes</taxon>
        <taxon>Cyprinidae</taxon>
        <taxon>Labeoninae</taxon>
        <taxon>Labeonini</taxon>
        <taxon>Cirrhinus</taxon>
    </lineage>
</organism>
<dbReference type="PANTHER" id="PTHR45639:SF3">
    <property type="entry name" value="HYPOXIA UP-REGULATED PROTEIN 1"/>
    <property type="match status" value="1"/>
</dbReference>
<keyword evidence="2" id="KW-0547">Nucleotide-binding</keyword>
<evidence type="ECO:0000256" key="1">
    <source>
        <dbReference type="ARBA" id="ARBA00007381"/>
    </source>
</evidence>
<feature type="non-terminal residue" evidence="6">
    <location>
        <position position="85"/>
    </location>
</feature>
<keyword evidence="4" id="KW-0143">Chaperone</keyword>
<dbReference type="Proteomes" id="UP001529510">
    <property type="component" value="Unassembled WGS sequence"/>
</dbReference>
<dbReference type="InterPro" id="IPR029048">
    <property type="entry name" value="HSP70_C_sf"/>
</dbReference>
<dbReference type="SUPFAM" id="SSF100934">
    <property type="entry name" value="Heat shock protein 70kD (HSP70), C-terminal subdomain"/>
    <property type="match status" value="1"/>
</dbReference>
<evidence type="ECO:0000256" key="2">
    <source>
        <dbReference type="ARBA" id="ARBA00022741"/>
    </source>
</evidence>
<protein>
    <recommendedName>
        <fullName evidence="5">Hypoxia up-regulated protein 1</fullName>
    </recommendedName>
</protein>
<evidence type="ECO:0000256" key="5">
    <source>
        <dbReference type="ARBA" id="ARBA00040503"/>
    </source>
</evidence>
<reference evidence="6 7" key="1">
    <citation type="submission" date="2024-05" db="EMBL/GenBank/DDBJ databases">
        <title>Genome sequencing and assembly of Indian major carp, Cirrhinus mrigala (Hamilton, 1822).</title>
        <authorList>
            <person name="Mohindra V."/>
            <person name="Chowdhury L.M."/>
            <person name="Lal K."/>
            <person name="Jena J.K."/>
        </authorList>
    </citation>
    <scope>NUCLEOTIDE SEQUENCE [LARGE SCALE GENOMIC DNA]</scope>
    <source>
        <strain evidence="6">CM1030</strain>
        <tissue evidence="6">Blood</tissue>
    </source>
</reference>
<sequence>DKLYQDEFLAVVTEEEKEQITGKLSETSNWMDEEGYAAGTKELKEKLSELKKLCKGMFFRVEERKKWPDRLAALDSMLNHSTIFL</sequence>
<proteinExistence type="inferred from homology"/>
<dbReference type="Gene3D" id="1.20.1270.10">
    <property type="match status" value="1"/>
</dbReference>
<gene>
    <name evidence="6" type="ORF">M9458_022088</name>
</gene>
<name>A0ABD0Q8Z5_CIRMR</name>
<comment type="similarity">
    <text evidence="1">Belongs to the heat shock protein 70 family.</text>
</comment>
<feature type="non-terminal residue" evidence="6">
    <location>
        <position position="1"/>
    </location>
</feature>
<dbReference type="InterPro" id="IPR013126">
    <property type="entry name" value="Hsp_70_fam"/>
</dbReference>
<dbReference type="GO" id="GO:0005524">
    <property type="term" value="F:ATP binding"/>
    <property type="evidence" value="ECO:0007669"/>
    <property type="project" value="UniProtKB-KW"/>
</dbReference>
<evidence type="ECO:0000313" key="7">
    <source>
        <dbReference type="Proteomes" id="UP001529510"/>
    </source>
</evidence>
<evidence type="ECO:0000256" key="4">
    <source>
        <dbReference type="ARBA" id="ARBA00023186"/>
    </source>
</evidence>
<keyword evidence="3" id="KW-0067">ATP-binding</keyword>